<gene>
    <name evidence="1" type="ORF">PENNAL_c0015G06880</name>
</gene>
<protein>
    <recommendedName>
        <fullName evidence="3">SNF2 N-terminal domain-containing protein</fullName>
    </recommendedName>
</protein>
<dbReference type="AlphaFoldDB" id="A0A1V6YN72"/>
<dbReference type="EMBL" id="MOOB01000015">
    <property type="protein sequence ID" value="OQE88901.1"/>
    <property type="molecule type" value="Genomic_DNA"/>
</dbReference>
<name>A0A1V6YN72_PENNA</name>
<sequence length="126" mass="14142">MDFTQIKTVCSRQHQSVALLSRRSIWFLTATPTWNKPLDFCGYLSLIWTDNPTTVQDESPPVTQCLSRRTHPSMSASTGRKLQTCLPVTSYHLLFPIGLVSFAHRGQFSTKNHNAGTRQFGSVSGR</sequence>
<evidence type="ECO:0008006" key="3">
    <source>
        <dbReference type="Google" id="ProtNLM"/>
    </source>
</evidence>
<dbReference type="Proteomes" id="UP000191691">
    <property type="component" value="Unassembled WGS sequence"/>
</dbReference>
<comment type="caution">
    <text evidence="1">The sequence shown here is derived from an EMBL/GenBank/DDBJ whole genome shotgun (WGS) entry which is preliminary data.</text>
</comment>
<evidence type="ECO:0000313" key="1">
    <source>
        <dbReference type="EMBL" id="OQE88901.1"/>
    </source>
</evidence>
<accession>A0A1V6YN72</accession>
<proteinExistence type="predicted"/>
<organism evidence="1 2">
    <name type="scientific">Penicillium nalgiovense</name>
    <dbReference type="NCBI Taxonomy" id="60175"/>
    <lineage>
        <taxon>Eukaryota</taxon>
        <taxon>Fungi</taxon>
        <taxon>Dikarya</taxon>
        <taxon>Ascomycota</taxon>
        <taxon>Pezizomycotina</taxon>
        <taxon>Eurotiomycetes</taxon>
        <taxon>Eurotiomycetidae</taxon>
        <taxon>Eurotiales</taxon>
        <taxon>Aspergillaceae</taxon>
        <taxon>Penicillium</taxon>
    </lineage>
</organism>
<reference evidence="2" key="1">
    <citation type="journal article" date="2017" name="Nat. Microbiol.">
        <title>Global analysis of biosynthetic gene clusters reveals vast potential of secondary metabolite production in Penicillium species.</title>
        <authorList>
            <person name="Nielsen J.C."/>
            <person name="Grijseels S."/>
            <person name="Prigent S."/>
            <person name="Ji B."/>
            <person name="Dainat J."/>
            <person name="Nielsen K.F."/>
            <person name="Frisvad J.C."/>
            <person name="Workman M."/>
            <person name="Nielsen J."/>
        </authorList>
    </citation>
    <scope>NUCLEOTIDE SEQUENCE [LARGE SCALE GENOMIC DNA]</scope>
    <source>
        <strain evidence="2">IBT 13039</strain>
    </source>
</reference>
<keyword evidence="2" id="KW-1185">Reference proteome</keyword>
<evidence type="ECO:0000313" key="2">
    <source>
        <dbReference type="Proteomes" id="UP000191691"/>
    </source>
</evidence>